<reference evidence="6 7" key="1">
    <citation type="submission" date="2020-08" db="EMBL/GenBank/DDBJ databases">
        <title>Sequencing the genomes of 1000 actinobacteria strains.</title>
        <authorList>
            <person name="Klenk H.-P."/>
        </authorList>
    </citation>
    <scope>NUCLEOTIDE SEQUENCE [LARGE SCALE GENOMIC DNA]</scope>
    <source>
        <strain evidence="6 7">DSM 44936</strain>
    </source>
</reference>
<organism evidence="6 7">
    <name type="scientific">Sphaerisporangium rubeum</name>
    <dbReference type="NCBI Taxonomy" id="321317"/>
    <lineage>
        <taxon>Bacteria</taxon>
        <taxon>Bacillati</taxon>
        <taxon>Actinomycetota</taxon>
        <taxon>Actinomycetes</taxon>
        <taxon>Streptosporangiales</taxon>
        <taxon>Streptosporangiaceae</taxon>
        <taxon>Sphaerisporangium</taxon>
    </lineage>
</organism>
<dbReference type="Pfam" id="PF04055">
    <property type="entry name" value="Radical_SAM"/>
    <property type="match status" value="1"/>
</dbReference>
<gene>
    <name evidence="6" type="ORF">BJ992_002574</name>
</gene>
<dbReference type="SFLD" id="SFLDG01067">
    <property type="entry name" value="SPASM/twitch_domain_containing"/>
    <property type="match status" value="1"/>
</dbReference>
<dbReference type="PANTHER" id="PTHR43273:SF8">
    <property type="entry name" value="RADICAL SAM DOMAIN PROTEIN"/>
    <property type="match status" value="1"/>
</dbReference>
<dbReference type="InterPro" id="IPR058240">
    <property type="entry name" value="rSAM_sf"/>
</dbReference>
<evidence type="ECO:0000259" key="5">
    <source>
        <dbReference type="PROSITE" id="PS51918"/>
    </source>
</evidence>
<dbReference type="GO" id="GO:0046872">
    <property type="term" value="F:metal ion binding"/>
    <property type="evidence" value="ECO:0007669"/>
    <property type="project" value="UniProtKB-KW"/>
</dbReference>
<evidence type="ECO:0000256" key="3">
    <source>
        <dbReference type="ARBA" id="ARBA00023004"/>
    </source>
</evidence>
<sequence>MYKGQHRGAEILPRVLRGEHGWWFLGPGGVARLKDDHLTASRELRPAAERSLRQRGLFDVPAYSGYSLTVLTSTHCNLGCAYCFQNTEQDTSGANRPTRIRYARLTSATITSVLEFAARRMADAELSHLDVMLFGGEPLLNPQGCRELLARAADYGLRRASMTSNGTLLTPKLARQLSDLGLRDVQVTFDGDLADHDAIRVRRTGGGTFDDIVRNMAAVTEATPLTWGLRVNVSHHNHRGIDELVERLAGGLDPSRCSLYFARVGDVGIGYGNDLEFSGTIAASFIRWQRRALELGFHVSRPRTVNPCQACSYTDGRYGAVVNADGTLSSCWETAGKPGWQVGTVRDGYLPRERTEGKWISCEEFYQYDDELSALTRFQDTVDAALLDYLSATGRLGRRTRQDR</sequence>
<dbReference type="GO" id="GO:0016491">
    <property type="term" value="F:oxidoreductase activity"/>
    <property type="evidence" value="ECO:0007669"/>
    <property type="project" value="InterPro"/>
</dbReference>
<dbReference type="GO" id="GO:0051536">
    <property type="term" value="F:iron-sulfur cluster binding"/>
    <property type="evidence" value="ECO:0007669"/>
    <property type="project" value="UniProtKB-KW"/>
</dbReference>
<accession>A0A7X0IFQ8</accession>
<evidence type="ECO:0000256" key="1">
    <source>
        <dbReference type="ARBA" id="ARBA00022691"/>
    </source>
</evidence>
<dbReference type="SFLD" id="SFLDS00029">
    <property type="entry name" value="Radical_SAM"/>
    <property type="match status" value="1"/>
</dbReference>
<name>A0A7X0IFQ8_9ACTN</name>
<dbReference type="Gene3D" id="3.20.20.70">
    <property type="entry name" value="Aldolase class I"/>
    <property type="match status" value="1"/>
</dbReference>
<dbReference type="RefSeq" id="WP_184980699.1">
    <property type="nucleotide sequence ID" value="NZ_BAAALO010000005.1"/>
</dbReference>
<keyword evidence="7" id="KW-1185">Reference proteome</keyword>
<feature type="domain" description="Radical SAM core" evidence="5">
    <location>
        <begin position="62"/>
        <end position="298"/>
    </location>
</feature>
<evidence type="ECO:0000313" key="7">
    <source>
        <dbReference type="Proteomes" id="UP000555564"/>
    </source>
</evidence>
<dbReference type="UniPathway" id="UPA00782"/>
<dbReference type="EMBL" id="JACHIU010000001">
    <property type="protein sequence ID" value="MBB6473143.1"/>
    <property type="molecule type" value="Genomic_DNA"/>
</dbReference>
<evidence type="ECO:0000256" key="2">
    <source>
        <dbReference type="ARBA" id="ARBA00022723"/>
    </source>
</evidence>
<dbReference type="AlphaFoldDB" id="A0A7X0IFQ8"/>
<protein>
    <recommendedName>
        <fullName evidence="5">Radical SAM core domain-containing protein</fullName>
    </recommendedName>
</protein>
<dbReference type="PROSITE" id="PS51918">
    <property type="entry name" value="RADICAL_SAM"/>
    <property type="match status" value="1"/>
</dbReference>
<keyword evidence="2" id="KW-0479">Metal-binding</keyword>
<dbReference type="Proteomes" id="UP000555564">
    <property type="component" value="Unassembled WGS sequence"/>
</dbReference>
<dbReference type="InterPro" id="IPR023867">
    <property type="entry name" value="Sulphatase_maturase_rSAM"/>
</dbReference>
<keyword evidence="4" id="KW-0411">Iron-sulfur</keyword>
<comment type="caution">
    <text evidence="6">The sequence shown here is derived from an EMBL/GenBank/DDBJ whole genome shotgun (WGS) entry which is preliminary data.</text>
</comment>
<evidence type="ECO:0000256" key="4">
    <source>
        <dbReference type="ARBA" id="ARBA00023014"/>
    </source>
</evidence>
<keyword evidence="1" id="KW-0949">S-adenosyl-L-methionine</keyword>
<dbReference type="InterPro" id="IPR013785">
    <property type="entry name" value="Aldolase_TIM"/>
</dbReference>
<dbReference type="SUPFAM" id="SSF102114">
    <property type="entry name" value="Radical SAM enzymes"/>
    <property type="match status" value="1"/>
</dbReference>
<dbReference type="PANTHER" id="PTHR43273">
    <property type="entry name" value="ANAEROBIC SULFATASE-MATURATING ENZYME HOMOLOG ASLB-RELATED"/>
    <property type="match status" value="1"/>
</dbReference>
<keyword evidence="3" id="KW-0408">Iron</keyword>
<proteinExistence type="predicted"/>
<dbReference type="InterPro" id="IPR007197">
    <property type="entry name" value="rSAM"/>
</dbReference>
<evidence type="ECO:0000313" key="6">
    <source>
        <dbReference type="EMBL" id="MBB6473143.1"/>
    </source>
</evidence>
<dbReference type="CDD" id="cd01335">
    <property type="entry name" value="Radical_SAM"/>
    <property type="match status" value="1"/>
</dbReference>